<accession>A0A1M5KF26</accession>
<protein>
    <submittedName>
        <fullName evidence="1">Uncharacterized protein</fullName>
    </submittedName>
</protein>
<sequence>MRAMMADAALGPQCFNRGVKVKMRVLLLSLAVIASLSAVSGCSSTGSGNSAAAVDMMNNPVNACGSDGSSNINDCNGGRR</sequence>
<keyword evidence="2" id="KW-1185">Reference proteome</keyword>
<dbReference type="AlphaFoldDB" id="A0A1M5KF26"/>
<dbReference type="STRING" id="1122133.SAMN02745157_4358"/>
<dbReference type="EMBL" id="FQUP01000005">
    <property type="protein sequence ID" value="SHG50783.1"/>
    <property type="molecule type" value="Genomic_DNA"/>
</dbReference>
<name>A0A1M5KF26_9HYPH</name>
<proteinExistence type="predicted"/>
<dbReference type="Proteomes" id="UP000184485">
    <property type="component" value="Unassembled WGS sequence"/>
</dbReference>
<organism evidence="1 2">
    <name type="scientific">Kaistia soli DSM 19436</name>
    <dbReference type="NCBI Taxonomy" id="1122133"/>
    <lineage>
        <taxon>Bacteria</taxon>
        <taxon>Pseudomonadati</taxon>
        <taxon>Pseudomonadota</taxon>
        <taxon>Alphaproteobacteria</taxon>
        <taxon>Hyphomicrobiales</taxon>
        <taxon>Kaistiaceae</taxon>
        <taxon>Kaistia</taxon>
    </lineage>
</organism>
<gene>
    <name evidence="1" type="ORF">SAMN02745157_4358</name>
</gene>
<reference evidence="1 2" key="1">
    <citation type="submission" date="2016-11" db="EMBL/GenBank/DDBJ databases">
        <authorList>
            <person name="Jaros S."/>
            <person name="Januszkiewicz K."/>
            <person name="Wedrychowicz H."/>
        </authorList>
    </citation>
    <scope>NUCLEOTIDE SEQUENCE [LARGE SCALE GENOMIC DNA]</scope>
    <source>
        <strain evidence="1 2">DSM 19436</strain>
    </source>
</reference>
<evidence type="ECO:0000313" key="2">
    <source>
        <dbReference type="Proteomes" id="UP000184485"/>
    </source>
</evidence>
<evidence type="ECO:0000313" key="1">
    <source>
        <dbReference type="EMBL" id="SHG50783.1"/>
    </source>
</evidence>